<dbReference type="CDD" id="cd12148">
    <property type="entry name" value="fungal_TF_MHR"/>
    <property type="match status" value="1"/>
</dbReference>
<dbReference type="RefSeq" id="XP_016587840.1">
    <property type="nucleotide sequence ID" value="XM_016735417.1"/>
</dbReference>
<evidence type="ECO:0000256" key="1">
    <source>
        <dbReference type="ARBA" id="ARBA00004123"/>
    </source>
</evidence>
<evidence type="ECO:0000313" key="7">
    <source>
        <dbReference type="EMBL" id="KJR85164.1"/>
    </source>
</evidence>
<protein>
    <recommendedName>
        <fullName evidence="6">Xylanolytic transcriptional activator regulatory domain-containing protein</fullName>
    </recommendedName>
</protein>
<reference evidence="7 8" key="1">
    <citation type="journal article" date="2014" name="BMC Genomics">
        <title>Comparative genomics of the major fungal agents of human and animal Sporotrichosis: Sporothrix schenckii and Sporothrix brasiliensis.</title>
        <authorList>
            <person name="Teixeira M.M."/>
            <person name="de Almeida L.G."/>
            <person name="Kubitschek-Barreira P."/>
            <person name="Alves F.L."/>
            <person name="Kioshima E.S."/>
            <person name="Abadio A.K."/>
            <person name="Fernandes L."/>
            <person name="Derengowski L.S."/>
            <person name="Ferreira K.S."/>
            <person name="Souza R.C."/>
            <person name="Ruiz J.C."/>
            <person name="de Andrade N.C."/>
            <person name="Paes H.C."/>
            <person name="Nicola A.M."/>
            <person name="Albuquerque P."/>
            <person name="Gerber A.L."/>
            <person name="Martins V.P."/>
            <person name="Peconick L.D."/>
            <person name="Neto A.V."/>
            <person name="Chaucanez C.B."/>
            <person name="Silva P.A."/>
            <person name="Cunha O.L."/>
            <person name="de Oliveira F.F."/>
            <person name="dos Santos T.C."/>
            <person name="Barros A.L."/>
            <person name="Soares M.A."/>
            <person name="de Oliveira L.M."/>
            <person name="Marini M.M."/>
            <person name="Villalobos-Duno H."/>
            <person name="Cunha M.M."/>
            <person name="de Hoog S."/>
            <person name="da Silveira J.F."/>
            <person name="Henrissat B."/>
            <person name="Nino-Vega G.A."/>
            <person name="Cisalpino P.S."/>
            <person name="Mora-Montes H.M."/>
            <person name="Almeida S.R."/>
            <person name="Stajich J.E."/>
            <person name="Lopes-Bezerra L.M."/>
            <person name="Vasconcelos A.T."/>
            <person name="Felipe M.S."/>
        </authorList>
    </citation>
    <scope>NUCLEOTIDE SEQUENCE [LARGE SCALE GENOMIC DNA]</scope>
    <source>
        <strain evidence="7 8">1099-18</strain>
    </source>
</reference>
<gene>
    <name evidence="7" type="ORF">SPSK_08831</name>
</gene>
<dbReference type="GO" id="GO:0003677">
    <property type="term" value="F:DNA binding"/>
    <property type="evidence" value="ECO:0007669"/>
    <property type="project" value="InterPro"/>
</dbReference>
<comment type="subcellular location">
    <subcellularLocation>
        <location evidence="1">Nucleus</location>
    </subcellularLocation>
</comment>
<evidence type="ECO:0000256" key="4">
    <source>
        <dbReference type="ARBA" id="ARBA00023163"/>
    </source>
</evidence>
<dbReference type="GO" id="GO:0005634">
    <property type="term" value="C:nucleus"/>
    <property type="evidence" value="ECO:0007669"/>
    <property type="project" value="UniProtKB-SubCell"/>
</dbReference>
<dbReference type="PANTHER" id="PTHR47338:SF16">
    <property type="entry name" value="TRANSCRIPTION FACTOR, PUTATIVE (AFU_ORTHOLOGUE AFUA_2G09360)-RELATED"/>
    <property type="match status" value="1"/>
</dbReference>
<keyword evidence="2" id="KW-0479">Metal-binding</keyword>
<dbReference type="GO" id="GO:0006351">
    <property type="term" value="P:DNA-templated transcription"/>
    <property type="evidence" value="ECO:0007669"/>
    <property type="project" value="InterPro"/>
</dbReference>
<dbReference type="GO" id="GO:0008270">
    <property type="term" value="F:zinc ion binding"/>
    <property type="evidence" value="ECO:0007669"/>
    <property type="project" value="InterPro"/>
</dbReference>
<dbReference type="Pfam" id="PF04082">
    <property type="entry name" value="Fungal_trans"/>
    <property type="match status" value="1"/>
</dbReference>
<name>A0A0F2M7W3_SPOSC</name>
<dbReference type="EMBL" id="AXCR01000007">
    <property type="protein sequence ID" value="KJR85164.1"/>
    <property type="molecule type" value="Genomic_DNA"/>
</dbReference>
<dbReference type="InterPro" id="IPR007219">
    <property type="entry name" value="XnlR_reg_dom"/>
</dbReference>
<dbReference type="KEGG" id="ssck:SPSK_08831"/>
<evidence type="ECO:0000256" key="3">
    <source>
        <dbReference type="ARBA" id="ARBA00023015"/>
    </source>
</evidence>
<proteinExistence type="predicted"/>
<keyword evidence="4" id="KW-0804">Transcription</keyword>
<comment type="caution">
    <text evidence="7">The sequence shown here is derived from an EMBL/GenBank/DDBJ whole genome shotgun (WGS) entry which is preliminary data.</text>
</comment>
<evidence type="ECO:0000256" key="2">
    <source>
        <dbReference type="ARBA" id="ARBA00022723"/>
    </source>
</evidence>
<dbReference type="Proteomes" id="UP000033710">
    <property type="component" value="Unassembled WGS sequence"/>
</dbReference>
<dbReference type="OrthoDB" id="1924787at2759"/>
<feature type="domain" description="Xylanolytic transcriptional activator regulatory" evidence="6">
    <location>
        <begin position="94"/>
        <end position="239"/>
    </location>
</feature>
<reference evidence="7 8" key="2">
    <citation type="journal article" date="2015" name="Eukaryot. Cell">
        <title>Asexual propagation of a virulent clone complex in a human and feline outbreak of sporotrichosis.</title>
        <authorList>
            <person name="Teixeira Mde M."/>
            <person name="Rodrigues A.M."/>
            <person name="Tsui C.K."/>
            <person name="de Almeida L.G."/>
            <person name="Van Diepeningen A.D."/>
            <person name="van den Ende B.G."/>
            <person name="Fernandes G.F."/>
            <person name="Kano R."/>
            <person name="Hamelin R.C."/>
            <person name="Lopes-Bezerra L.M."/>
            <person name="Vasconcelos A.T."/>
            <person name="de Hoog S."/>
            <person name="de Camargo Z.P."/>
            <person name="Felipe M.S."/>
        </authorList>
    </citation>
    <scope>NUCLEOTIDE SEQUENCE [LARGE SCALE GENOMIC DNA]</scope>
    <source>
        <strain evidence="7 8">1099-18</strain>
    </source>
</reference>
<evidence type="ECO:0000313" key="8">
    <source>
        <dbReference type="Proteomes" id="UP000033710"/>
    </source>
</evidence>
<dbReference type="AlphaFoldDB" id="A0A0F2M7W3"/>
<keyword evidence="5" id="KW-0539">Nucleus</keyword>
<evidence type="ECO:0000259" key="6">
    <source>
        <dbReference type="Pfam" id="PF04082"/>
    </source>
</evidence>
<accession>A0A0F2M7W3</accession>
<organism evidence="7 8">
    <name type="scientific">Sporothrix schenckii 1099-18</name>
    <dbReference type="NCBI Taxonomy" id="1397361"/>
    <lineage>
        <taxon>Eukaryota</taxon>
        <taxon>Fungi</taxon>
        <taxon>Dikarya</taxon>
        <taxon>Ascomycota</taxon>
        <taxon>Pezizomycotina</taxon>
        <taxon>Sordariomycetes</taxon>
        <taxon>Sordariomycetidae</taxon>
        <taxon>Ophiostomatales</taxon>
        <taxon>Ophiostomataceae</taxon>
        <taxon>Sporothrix</taxon>
    </lineage>
</organism>
<dbReference type="InterPro" id="IPR050815">
    <property type="entry name" value="TF_fung"/>
</dbReference>
<keyword evidence="3" id="KW-0805">Transcription regulation</keyword>
<evidence type="ECO:0000256" key="5">
    <source>
        <dbReference type="ARBA" id="ARBA00023242"/>
    </source>
</evidence>
<dbReference type="GO" id="GO:0000981">
    <property type="term" value="F:DNA-binding transcription factor activity, RNA polymerase II-specific"/>
    <property type="evidence" value="ECO:0007669"/>
    <property type="project" value="InterPro"/>
</dbReference>
<dbReference type="VEuPathDB" id="FungiDB:SPSK_08831"/>
<dbReference type="GeneID" id="27670694"/>
<sequence length="547" mass="61511">MLHRCPLSSSRETITLQAILETTCPCSSPQLVNLNGRQYHAANESVRAMPKRKAAVRWTGATTLDRSPRTGTEGRVSKISQTGPDGDVLPLVGLYFRLIDQKPHSLFHEPSFRASIAAGTASRTVLICMMAMCARFSTQPDVRARGPMYIAEAKAALKGDIENICVENLQACILVGNICAGDCDSNAESLYFALATRMAHILKVWDMNDGDDGVTREIKRRIWWTCFIIDTWGSGGIGLSRQFGWRPKMPNVPMDEAVFSAMRPGDPDIDSLEWKPGLWGHMVRLVEIYGQIQDFLRHLAESDDWDENAISDTVRDLDTQMTDFELNIGPDLAFSTHNLSRYLSHGLGSVFIAFHLGFHHYKTLLFYIYLDSRRSSVRNGKAYARRCKHHATTVCEVLKASRDHPGAEALYNIVGHVTIVSSSVLLHTYLFGEADELPHSRRCLESNLETLVQLRGYWANIDLMIKRLVIFQNNCMRSLNEDTYRFDRWMVKFLIAHSLTLEDKNEHVTFSIPAYAVGQSDGGNMHLERGRVTQGIIMGIRGLDGLE</sequence>
<dbReference type="PANTHER" id="PTHR47338">
    <property type="entry name" value="ZN(II)2CYS6 TRANSCRIPTION FACTOR (EUROFUNG)-RELATED"/>
    <property type="match status" value="1"/>
</dbReference>